<accession>A0A080ZCY8</accession>
<evidence type="ECO:0000313" key="1">
    <source>
        <dbReference type="EMBL" id="ETO64499.1"/>
    </source>
</evidence>
<dbReference type="Proteomes" id="UP000028582">
    <property type="component" value="Unassembled WGS sequence"/>
</dbReference>
<name>A0A080ZCY8_PHYNI</name>
<organism evidence="1 2">
    <name type="scientific">Phytophthora nicotianae P1976</name>
    <dbReference type="NCBI Taxonomy" id="1317066"/>
    <lineage>
        <taxon>Eukaryota</taxon>
        <taxon>Sar</taxon>
        <taxon>Stramenopiles</taxon>
        <taxon>Oomycota</taxon>
        <taxon>Peronosporomycetes</taxon>
        <taxon>Peronosporales</taxon>
        <taxon>Peronosporaceae</taxon>
        <taxon>Phytophthora</taxon>
    </lineage>
</organism>
<reference evidence="1 2" key="1">
    <citation type="submission" date="2013-11" db="EMBL/GenBank/DDBJ databases">
        <title>The Genome Sequence of Phytophthora parasitica P1976.</title>
        <authorList>
            <consortium name="The Broad Institute Genomics Platform"/>
            <person name="Russ C."/>
            <person name="Tyler B."/>
            <person name="Panabieres F."/>
            <person name="Shan W."/>
            <person name="Tripathy S."/>
            <person name="Grunwald N."/>
            <person name="Machado M."/>
            <person name="Johnson C.S."/>
            <person name="Walker B."/>
            <person name="Young S."/>
            <person name="Zeng Q."/>
            <person name="Gargeya S."/>
            <person name="Fitzgerald M."/>
            <person name="Haas B."/>
            <person name="Abouelleil A."/>
            <person name="Allen A.W."/>
            <person name="Alvarado L."/>
            <person name="Arachchi H.M."/>
            <person name="Berlin A.M."/>
            <person name="Chapman S.B."/>
            <person name="Gainer-Dewar J."/>
            <person name="Goldberg J."/>
            <person name="Griggs A."/>
            <person name="Gujja S."/>
            <person name="Hansen M."/>
            <person name="Howarth C."/>
            <person name="Imamovic A."/>
            <person name="Ireland A."/>
            <person name="Larimer J."/>
            <person name="McCowan C."/>
            <person name="Murphy C."/>
            <person name="Pearson M."/>
            <person name="Poon T.W."/>
            <person name="Priest M."/>
            <person name="Roberts A."/>
            <person name="Saif S."/>
            <person name="Shea T."/>
            <person name="Sisk P."/>
            <person name="Sykes S."/>
            <person name="Wortman J."/>
            <person name="Nusbaum C."/>
            <person name="Birren B."/>
        </authorList>
    </citation>
    <scope>NUCLEOTIDE SEQUENCE [LARGE SCALE GENOMIC DNA]</scope>
    <source>
        <strain evidence="1 2">P1976</strain>
    </source>
</reference>
<evidence type="ECO:0000313" key="2">
    <source>
        <dbReference type="Proteomes" id="UP000028582"/>
    </source>
</evidence>
<dbReference type="EMBL" id="ANJA01003269">
    <property type="protein sequence ID" value="ETO64499.1"/>
    <property type="molecule type" value="Genomic_DNA"/>
</dbReference>
<comment type="caution">
    <text evidence="1">The sequence shown here is derived from an EMBL/GenBank/DDBJ whole genome shotgun (WGS) entry which is preliminary data.</text>
</comment>
<protein>
    <submittedName>
        <fullName evidence="1">Uncharacterized protein</fullName>
    </submittedName>
</protein>
<gene>
    <name evidence="1" type="ORF">F444_18034</name>
</gene>
<proteinExistence type="predicted"/>
<sequence length="30" mass="3156">MPAVLKVATPHLQPGEAKLAMRLAEASDIP</sequence>
<dbReference type="AlphaFoldDB" id="A0A080ZCY8"/>